<organism evidence="2 3">
    <name type="scientific">Streptomyces nigrescens</name>
    <dbReference type="NCBI Taxonomy" id="1920"/>
    <lineage>
        <taxon>Bacteria</taxon>
        <taxon>Bacillati</taxon>
        <taxon>Actinomycetota</taxon>
        <taxon>Actinomycetes</taxon>
        <taxon>Kitasatosporales</taxon>
        <taxon>Streptomycetaceae</taxon>
        <taxon>Streptomyces</taxon>
    </lineage>
</organism>
<feature type="region of interest" description="Disordered" evidence="1">
    <location>
        <begin position="1"/>
        <end position="135"/>
    </location>
</feature>
<evidence type="ECO:0000313" key="2">
    <source>
        <dbReference type="EMBL" id="BDM71929.1"/>
    </source>
</evidence>
<feature type="compositionally biased region" description="Polar residues" evidence="1">
    <location>
        <begin position="23"/>
        <end position="34"/>
    </location>
</feature>
<name>A0ABM7ZZW6_STRNI</name>
<protein>
    <submittedName>
        <fullName evidence="2">Uncharacterized protein</fullName>
    </submittedName>
</protein>
<dbReference type="Proteomes" id="UP001059597">
    <property type="component" value="Chromosome"/>
</dbReference>
<reference evidence="2" key="1">
    <citation type="submission" date="2022-06" db="EMBL/GenBank/DDBJ databases">
        <title>Complete genome sequence of Streptomyces nigrescens HEK616.</title>
        <authorList>
            <person name="Asamizu S."/>
            <person name="Onaka H."/>
        </authorList>
    </citation>
    <scope>NUCLEOTIDE SEQUENCE</scope>
    <source>
        <strain evidence="2">HEK616</strain>
    </source>
</reference>
<dbReference type="EMBL" id="AP026073">
    <property type="protein sequence ID" value="BDM71929.1"/>
    <property type="molecule type" value="Genomic_DNA"/>
</dbReference>
<feature type="compositionally biased region" description="Low complexity" evidence="1">
    <location>
        <begin position="109"/>
        <end position="135"/>
    </location>
</feature>
<sequence>MHRATRIISSPDRVRPTPVRGRQLSTTGPLSTVPDQDPHAGPDCVTVDPCDSNDSDDSKSSKSSKSGGWGQGLRPGNGTFDDVRDVRRERIDRRTYERTYDTTDRTASDRTTSGPAAMARAAVGRAAGGLPPRRR</sequence>
<evidence type="ECO:0000313" key="3">
    <source>
        <dbReference type="Proteomes" id="UP001059597"/>
    </source>
</evidence>
<keyword evidence="3" id="KW-1185">Reference proteome</keyword>
<proteinExistence type="predicted"/>
<gene>
    <name evidence="2" type="ORF">HEK616_54160</name>
</gene>
<feature type="compositionally biased region" description="Basic and acidic residues" evidence="1">
    <location>
        <begin position="81"/>
        <end position="108"/>
    </location>
</feature>
<accession>A0ABM7ZZW6</accession>
<evidence type="ECO:0000256" key="1">
    <source>
        <dbReference type="SAM" id="MobiDB-lite"/>
    </source>
</evidence>